<dbReference type="PIRSF" id="PIRSF032442">
    <property type="entry name" value="UCP032442"/>
    <property type="match status" value="1"/>
</dbReference>
<dbReference type="InterPro" id="IPR016997">
    <property type="entry name" value="UCP032442"/>
</dbReference>
<sequence length="272" mass="30109">MVGKFSKLEYYENSEMKREHDQLGNRIIAMSIAAGVGLSLTAGSIKMGSNEHSKEKEIHYTAVPHAEAKHEPPVKQEVQKQSVLLDVPLYNQMDHPRLYNGCEITSLAMIISYEGIKVSKNDLAKEIDRVPLKYSGGEYGNPNDGFVGNMEDGPGLGVYEGPIFELAKKYFPDRAENLTGKPFDVLLDKVAKGSPVWIITTASLSPAASFETWNTPGGPVDVTFQMHSVAITGYDEEHIYINDPYGTKNKKVPKQQFIEAWELMGSQAVVIN</sequence>
<accession>A0A380XQL4</accession>
<dbReference type="Pfam" id="PF13529">
    <property type="entry name" value="Peptidase_C39_2"/>
    <property type="match status" value="1"/>
</dbReference>
<evidence type="ECO:0000313" key="3">
    <source>
        <dbReference type="Proteomes" id="UP000465778"/>
    </source>
</evidence>
<dbReference type="EMBL" id="VDEM01000105">
    <property type="protein sequence ID" value="KAF0821463.1"/>
    <property type="molecule type" value="Genomic_DNA"/>
</dbReference>
<comment type="caution">
    <text evidence="2">The sequence shown here is derived from an EMBL/GenBank/DDBJ whole genome shotgun (WGS) entry which is preliminary data.</text>
</comment>
<organism evidence="2 3">
    <name type="scientific">Cytobacillus firmus</name>
    <name type="common">Bacillus firmus</name>
    <dbReference type="NCBI Taxonomy" id="1399"/>
    <lineage>
        <taxon>Bacteria</taxon>
        <taxon>Bacillati</taxon>
        <taxon>Bacillota</taxon>
        <taxon>Bacilli</taxon>
        <taxon>Bacillales</taxon>
        <taxon>Bacillaceae</taxon>
        <taxon>Cytobacillus</taxon>
    </lineage>
</organism>
<feature type="domain" description="Peptidase C39-like" evidence="1">
    <location>
        <begin position="85"/>
        <end position="245"/>
    </location>
</feature>
<protein>
    <recommendedName>
        <fullName evidence="1">Peptidase C39-like domain-containing protein</fullName>
    </recommendedName>
</protein>
<gene>
    <name evidence="2" type="ORF">KIS1582_4823</name>
</gene>
<proteinExistence type="predicted"/>
<dbReference type="InterPro" id="IPR039564">
    <property type="entry name" value="Peptidase_C39-like"/>
</dbReference>
<dbReference type="CDD" id="cd02549">
    <property type="entry name" value="Peptidase_C39A"/>
    <property type="match status" value="1"/>
</dbReference>
<reference evidence="2 3" key="1">
    <citation type="journal article" date="2020" name="G3 (Bethesda)">
        <title>Whole Genome Sequencing and Comparative Genomics of Two Nematicidal Bacillus Strains Reveals a Wide Range of Possible Virulence Factors.</title>
        <authorList>
            <person name="Susic N."/>
            <person name="Janezic S."/>
            <person name="Rupnik M."/>
            <person name="Geric Stare B."/>
        </authorList>
    </citation>
    <scope>NUCLEOTIDE SEQUENCE [LARGE SCALE GENOMIC DNA]</scope>
    <source>
        <strain evidence="2 3">I-1582</strain>
    </source>
</reference>
<dbReference type="Gene3D" id="3.90.70.10">
    <property type="entry name" value="Cysteine proteinases"/>
    <property type="match status" value="1"/>
</dbReference>
<dbReference type="Proteomes" id="UP000465778">
    <property type="component" value="Unassembled WGS sequence"/>
</dbReference>
<dbReference type="PANTHER" id="PTHR37806:SF1">
    <property type="entry name" value="PEPTIDASE C39-LIKE DOMAIN-CONTAINING PROTEIN"/>
    <property type="match status" value="1"/>
</dbReference>
<evidence type="ECO:0000259" key="1">
    <source>
        <dbReference type="Pfam" id="PF13529"/>
    </source>
</evidence>
<dbReference type="AlphaFoldDB" id="A0A380XQL4"/>
<evidence type="ECO:0000313" key="2">
    <source>
        <dbReference type="EMBL" id="KAF0821463.1"/>
    </source>
</evidence>
<dbReference type="InterPro" id="IPR039563">
    <property type="entry name" value="Peptidase_C39_single_dom"/>
</dbReference>
<dbReference type="PANTHER" id="PTHR37806">
    <property type="entry name" value="LMO0724 PROTEIN"/>
    <property type="match status" value="1"/>
</dbReference>
<name>A0A380XQL4_CYTFI</name>